<feature type="non-terminal residue" evidence="2">
    <location>
        <position position="1"/>
    </location>
</feature>
<dbReference type="SUPFAM" id="SSF109640">
    <property type="entry name" value="KRAB domain (Kruppel-associated box)"/>
    <property type="match status" value="1"/>
</dbReference>
<dbReference type="InterPro" id="IPR036051">
    <property type="entry name" value="KRAB_dom_sf"/>
</dbReference>
<dbReference type="Pfam" id="PF01352">
    <property type="entry name" value="KRAB"/>
    <property type="match status" value="1"/>
</dbReference>
<dbReference type="Gene3D" id="6.10.140.140">
    <property type="match status" value="1"/>
</dbReference>
<evidence type="ECO:0000313" key="2">
    <source>
        <dbReference type="EMBL" id="NXH21692.1"/>
    </source>
</evidence>
<keyword evidence="3" id="KW-1185">Reference proteome</keyword>
<accession>A0A7K9I8J5</accession>
<evidence type="ECO:0000313" key="3">
    <source>
        <dbReference type="Proteomes" id="UP000534107"/>
    </source>
</evidence>
<dbReference type="InterPro" id="IPR001909">
    <property type="entry name" value="KRAB"/>
</dbReference>
<proteinExistence type="predicted"/>
<organism evidence="2 3">
    <name type="scientific">Bucco capensis</name>
    <name type="common">collared puffbird</name>
    <dbReference type="NCBI Taxonomy" id="135168"/>
    <lineage>
        <taxon>Eukaryota</taxon>
        <taxon>Metazoa</taxon>
        <taxon>Chordata</taxon>
        <taxon>Craniata</taxon>
        <taxon>Vertebrata</taxon>
        <taxon>Euteleostomi</taxon>
        <taxon>Archelosauria</taxon>
        <taxon>Archosauria</taxon>
        <taxon>Dinosauria</taxon>
        <taxon>Saurischia</taxon>
        <taxon>Theropoda</taxon>
        <taxon>Coelurosauria</taxon>
        <taxon>Aves</taxon>
        <taxon>Neognathae</taxon>
        <taxon>Neoaves</taxon>
        <taxon>Telluraves</taxon>
        <taxon>Coraciimorphae</taxon>
        <taxon>Piciformes</taxon>
        <taxon>Bucconidae</taxon>
        <taxon>Bucco</taxon>
    </lineage>
</organism>
<dbReference type="PANTHER" id="PTHR23232">
    <property type="entry name" value="KRAB DOMAIN C2H2 ZINC FINGER"/>
    <property type="match status" value="1"/>
</dbReference>
<dbReference type="PROSITE" id="PS50805">
    <property type="entry name" value="KRAB"/>
    <property type="match status" value="1"/>
</dbReference>
<dbReference type="OrthoDB" id="9892686at2759"/>
<feature type="non-terminal residue" evidence="2">
    <location>
        <position position="66"/>
    </location>
</feature>
<evidence type="ECO:0000259" key="1">
    <source>
        <dbReference type="PROSITE" id="PS50805"/>
    </source>
</evidence>
<feature type="domain" description="KRAB" evidence="1">
    <location>
        <begin position="1"/>
        <end position="66"/>
    </location>
</feature>
<dbReference type="PANTHER" id="PTHR23232:SF163">
    <property type="entry name" value="ZINC FINGER PROTEIN 589"/>
    <property type="match status" value="1"/>
</dbReference>
<dbReference type="EMBL" id="VWZO01020212">
    <property type="protein sequence ID" value="NXH21692.1"/>
    <property type="molecule type" value="Genomic_DNA"/>
</dbReference>
<gene>
    <name evidence="2" type="primary">Znf267</name>
    <name evidence="2" type="ORF">BUCCAP_R14941</name>
</gene>
<dbReference type="AlphaFoldDB" id="A0A7K9I8J5"/>
<protein>
    <submittedName>
        <fullName evidence="2">ZN267 protein</fullName>
    </submittedName>
</protein>
<dbReference type="GO" id="GO:0006355">
    <property type="term" value="P:regulation of DNA-templated transcription"/>
    <property type="evidence" value="ECO:0007669"/>
    <property type="project" value="InterPro"/>
</dbReference>
<name>A0A7K9I8J5_9PICI</name>
<dbReference type="CDD" id="cd07765">
    <property type="entry name" value="KRAB_A-box"/>
    <property type="match status" value="1"/>
</dbReference>
<comment type="caution">
    <text evidence="2">The sequence shown here is derived from an EMBL/GenBank/DDBJ whole genome shotgun (WGS) entry which is preliminary data.</text>
</comment>
<dbReference type="Proteomes" id="UP000534107">
    <property type="component" value="Unassembled WGS sequence"/>
</dbReference>
<reference evidence="2 3" key="1">
    <citation type="submission" date="2019-09" db="EMBL/GenBank/DDBJ databases">
        <title>Bird 10,000 Genomes (B10K) Project - Family phase.</title>
        <authorList>
            <person name="Zhang G."/>
        </authorList>
    </citation>
    <scope>NUCLEOTIDE SEQUENCE [LARGE SCALE GENOMIC DNA]</scope>
    <source>
        <strain evidence="2">B10K-DU-001-16</strain>
        <tissue evidence="2">Muscle</tissue>
    </source>
</reference>
<dbReference type="SMART" id="SM00349">
    <property type="entry name" value="KRAB"/>
    <property type="match status" value="1"/>
</dbReference>
<sequence length="66" mass="8083">LTFQEVNISFTREQWALLEPAQRNLYWEVMLETYENMRWLGLLMAMPDFIAQMQELEEQWSPDLEE</sequence>
<dbReference type="InterPro" id="IPR050169">
    <property type="entry name" value="Krueppel_C2H2_ZnF"/>
</dbReference>